<evidence type="ECO:0000313" key="2">
    <source>
        <dbReference type="EMBL" id="MRX71980.1"/>
    </source>
</evidence>
<dbReference type="EMBL" id="WKKI01000009">
    <property type="protein sequence ID" value="MRX71980.1"/>
    <property type="molecule type" value="Genomic_DNA"/>
</dbReference>
<accession>A0A7X2IYF5</accession>
<evidence type="ECO:0000256" key="1">
    <source>
        <dbReference type="SAM" id="Phobius"/>
    </source>
</evidence>
<sequence>MEEFPVIHTNIWDVVLAIPLVVIATQIMKYIFRIQSQFVPTMAVIFGLSLSILFAHQHHIWAALFMGFFYGNAAIGTYSSMKTSISWYRDKYN</sequence>
<name>A0A7X2IYF5_9BACI</name>
<reference evidence="2 3" key="1">
    <citation type="submission" date="2019-11" db="EMBL/GenBank/DDBJ databases">
        <title>Bacillus lacus genome.</title>
        <authorList>
            <person name="Allen C.J."/>
            <person name="Newman J.D."/>
        </authorList>
    </citation>
    <scope>NUCLEOTIDE SEQUENCE [LARGE SCALE GENOMIC DNA]</scope>
    <source>
        <strain evidence="2 3">KCTC 33946</strain>
    </source>
</reference>
<dbReference type="RefSeq" id="WP_154307120.1">
    <property type="nucleotide sequence ID" value="NZ_WKKI01000009.1"/>
</dbReference>
<comment type="caution">
    <text evidence="2">The sequence shown here is derived from an EMBL/GenBank/DDBJ whole genome shotgun (WGS) entry which is preliminary data.</text>
</comment>
<keyword evidence="1" id="KW-0472">Membrane</keyword>
<keyword evidence="1" id="KW-0812">Transmembrane</keyword>
<dbReference type="AlphaFoldDB" id="A0A7X2IYF5"/>
<feature type="transmembrane region" description="Helical" evidence="1">
    <location>
        <begin position="6"/>
        <end position="25"/>
    </location>
</feature>
<protein>
    <recommendedName>
        <fullName evidence="4">Holin</fullName>
    </recommendedName>
</protein>
<dbReference type="Proteomes" id="UP000448867">
    <property type="component" value="Unassembled WGS sequence"/>
</dbReference>
<gene>
    <name evidence="2" type="ORF">GJU40_07320</name>
</gene>
<keyword evidence="1" id="KW-1133">Transmembrane helix</keyword>
<evidence type="ECO:0000313" key="3">
    <source>
        <dbReference type="Proteomes" id="UP000448867"/>
    </source>
</evidence>
<keyword evidence="3" id="KW-1185">Reference proteome</keyword>
<feature type="transmembrane region" description="Helical" evidence="1">
    <location>
        <begin position="37"/>
        <end position="54"/>
    </location>
</feature>
<proteinExistence type="predicted"/>
<evidence type="ECO:0008006" key="4">
    <source>
        <dbReference type="Google" id="ProtNLM"/>
    </source>
</evidence>
<dbReference type="OrthoDB" id="2969583at2"/>
<organism evidence="2 3">
    <name type="scientific">Metabacillus lacus</name>
    <dbReference type="NCBI Taxonomy" id="1983721"/>
    <lineage>
        <taxon>Bacteria</taxon>
        <taxon>Bacillati</taxon>
        <taxon>Bacillota</taxon>
        <taxon>Bacilli</taxon>
        <taxon>Bacillales</taxon>
        <taxon>Bacillaceae</taxon>
        <taxon>Metabacillus</taxon>
    </lineage>
</organism>
<feature type="transmembrane region" description="Helical" evidence="1">
    <location>
        <begin position="60"/>
        <end position="81"/>
    </location>
</feature>